<feature type="domain" description="Tetrahydrofolate dehydrogenase/cyclohydrolase catalytic" evidence="14">
    <location>
        <begin position="40"/>
        <end position="156"/>
    </location>
</feature>
<evidence type="ECO:0000256" key="1">
    <source>
        <dbReference type="ARBA" id="ARBA00004777"/>
    </source>
</evidence>
<comment type="catalytic activity">
    <reaction evidence="13">
        <text>(6R)-5,10-methylene-5,6,7,8-tetrahydrofolate + NADP(+) = (6R)-5,10-methenyltetrahydrofolate + NADPH</text>
        <dbReference type="Rhea" id="RHEA:22812"/>
        <dbReference type="ChEBI" id="CHEBI:15636"/>
        <dbReference type="ChEBI" id="CHEBI:57455"/>
        <dbReference type="ChEBI" id="CHEBI:57783"/>
        <dbReference type="ChEBI" id="CHEBI:58349"/>
        <dbReference type="EC" id="1.5.1.5"/>
    </reaction>
</comment>
<evidence type="ECO:0000256" key="7">
    <source>
        <dbReference type="ARBA" id="ARBA00022741"/>
    </source>
</evidence>
<dbReference type="InterPro" id="IPR020630">
    <property type="entry name" value="THF_DH/CycHdrlase_cat_dom"/>
</dbReference>
<evidence type="ECO:0000256" key="9">
    <source>
        <dbReference type="ARBA" id="ARBA00022840"/>
    </source>
</evidence>
<dbReference type="PANTHER" id="PTHR48099">
    <property type="entry name" value="C-1-TETRAHYDROFOLATE SYNTHASE, CYTOPLASMIC-RELATED"/>
    <property type="match status" value="1"/>
</dbReference>
<gene>
    <name evidence="16" type="primary">ade9</name>
    <name evidence="16" type="ORF">SOMG_00130</name>
</gene>
<dbReference type="RefSeq" id="XP_056037175.1">
    <property type="nucleotide sequence ID" value="XM_056178928.1"/>
</dbReference>
<keyword evidence="6" id="KW-0436">Ligase</keyword>
<dbReference type="Pfam" id="PF02882">
    <property type="entry name" value="THF_DHG_CYH_C"/>
    <property type="match status" value="1"/>
</dbReference>
<dbReference type="Pfam" id="PF01268">
    <property type="entry name" value="FTHFS"/>
    <property type="match status" value="1"/>
</dbReference>
<organism evidence="16 17">
    <name type="scientific">Schizosaccharomyces osmophilus</name>
    <dbReference type="NCBI Taxonomy" id="2545709"/>
    <lineage>
        <taxon>Eukaryota</taxon>
        <taxon>Fungi</taxon>
        <taxon>Dikarya</taxon>
        <taxon>Ascomycota</taxon>
        <taxon>Taphrinomycotina</taxon>
        <taxon>Schizosaccharomycetes</taxon>
        <taxon>Schizosaccharomycetales</taxon>
        <taxon>Schizosaccharomycetaceae</taxon>
        <taxon>Schizosaccharomyces</taxon>
    </lineage>
</organism>
<dbReference type="GO" id="GO:0005524">
    <property type="term" value="F:ATP binding"/>
    <property type="evidence" value="ECO:0007669"/>
    <property type="project" value="UniProtKB-KW"/>
</dbReference>
<dbReference type="GO" id="GO:0005829">
    <property type="term" value="C:cytosol"/>
    <property type="evidence" value="ECO:0007669"/>
    <property type="project" value="TreeGrafter"/>
</dbReference>
<dbReference type="HAMAP" id="MF_01543">
    <property type="entry name" value="FTHFS"/>
    <property type="match status" value="1"/>
</dbReference>
<protein>
    <submittedName>
        <fullName evidence="16">C-1-tetrahydrofolatesynthase Ade9</fullName>
    </submittedName>
</protein>
<dbReference type="FunFam" id="3.10.410.10:FF:000001">
    <property type="entry name" value="Putative formate--tetrahydrofolate ligase"/>
    <property type="match status" value="1"/>
</dbReference>
<evidence type="ECO:0000256" key="11">
    <source>
        <dbReference type="ARBA" id="ARBA00023002"/>
    </source>
</evidence>
<reference evidence="16 17" key="1">
    <citation type="journal article" date="2023" name="G3 (Bethesda)">
        <title>A high-quality reference genome for the fission yeast Schizosaccharomyces osmophilus.</title>
        <authorList>
            <person name="Jia G.S."/>
            <person name="Zhang W.C."/>
            <person name="Liang Y."/>
            <person name="Liu X.H."/>
            <person name="Rhind N."/>
            <person name="Pidoux A."/>
            <person name="Brysch-Herzberg M."/>
            <person name="Du L.L."/>
        </authorList>
    </citation>
    <scope>NUCLEOTIDE SEQUENCE [LARGE SCALE GENOMIC DNA]</scope>
    <source>
        <strain evidence="16 17">CBS 15793</strain>
    </source>
</reference>
<dbReference type="Gene3D" id="1.10.8.770">
    <property type="match status" value="1"/>
</dbReference>
<evidence type="ECO:0000256" key="2">
    <source>
        <dbReference type="ARBA" id="ARBA00005559"/>
    </source>
</evidence>
<dbReference type="EMBL" id="CP115611">
    <property type="protein sequence ID" value="WBW72932.1"/>
    <property type="molecule type" value="Genomic_DNA"/>
</dbReference>
<dbReference type="GO" id="GO:0035999">
    <property type="term" value="P:tetrahydrofolate interconversion"/>
    <property type="evidence" value="ECO:0007669"/>
    <property type="project" value="TreeGrafter"/>
</dbReference>
<evidence type="ECO:0000256" key="10">
    <source>
        <dbReference type="ARBA" id="ARBA00022857"/>
    </source>
</evidence>
<accession>A0AAF0AVX4</accession>
<evidence type="ECO:0000259" key="14">
    <source>
        <dbReference type="Pfam" id="PF00763"/>
    </source>
</evidence>
<evidence type="ECO:0000256" key="3">
    <source>
        <dbReference type="ARBA" id="ARBA00006985"/>
    </source>
</evidence>
<dbReference type="HAMAP" id="MF_01576">
    <property type="entry name" value="THF_DHG_CYH"/>
    <property type="match status" value="1"/>
</dbReference>
<dbReference type="Gene3D" id="3.40.50.720">
    <property type="entry name" value="NAD(P)-binding Rossmann-like Domain"/>
    <property type="match status" value="1"/>
</dbReference>
<evidence type="ECO:0000256" key="5">
    <source>
        <dbReference type="ARBA" id="ARBA00022563"/>
    </source>
</evidence>
<evidence type="ECO:0000313" key="16">
    <source>
        <dbReference type="EMBL" id="WBW72932.1"/>
    </source>
</evidence>
<dbReference type="GO" id="GO:0004477">
    <property type="term" value="F:methenyltetrahydrofolate cyclohydrolase activity"/>
    <property type="evidence" value="ECO:0007669"/>
    <property type="project" value="UniProtKB-ARBA"/>
</dbReference>
<feature type="domain" description="Tetrahydrofolate dehydrogenase/cyclohydrolase NAD(P)-binding" evidence="15">
    <location>
        <begin position="177"/>
        <end position="320"/>
    </location>
</feature>
<dbReference type="Gene3D" id="3.40.50.300">
    <property type="entry name" value="P-loop containing nucleotide triphosphate hydrolases"/>
    <property type="match status" value="2"/>
</dbReference>
<dbReference type="SUPFAM" id="SSF53223">
    <property type="entry name" value="Aminoacid dehydrogenase-like, N-terminal domain"/>
    <property type="match status" value="1"/>
</dbReference>
<dbReference type="InterPro" id="IPR000672">
    <property type="entry name" value="THF_DH/CycHdrlase"/>
</dbReference>
<dbReference type="SUPFAM" id="SSF52540">
    <property type="entry name" value="P-loop containing nucleoside triphosphate hydrolases"/>
    <property type="match status" value="1"/>
</dbReference>
<keyword evidence="8" id="KW-0378">Hydrolase</keyword>
<dbReference type="Gene3D" id="3.40.50.10860">
    <property type="entry name" value="Leucine Dehydrogenase, chain A, domain 1"/>
    <property type="match status" value="1"/>
</dbReference>
<evidence type="ECO:0000256" key="13">
    <source>
        <dbReference type="ARBA" id="ARBA00052194"/>
    </source>
</evidence>
<dbReference type="InterPro" id="IPR020631">
    <property type="entry name" value="THF_DH/CycHdrlase_NAD-bd_dom"/>
</dbReference>
<dbReference type="FunFam" id="3.40.50.300:FF:001859">
    <property type="entry name" value="Formate--tetrahydrofolate ligase"/>
    <property type="match status" value="1"/>
</dbReference>
<dbReference type="SUPFAM" id="SSF51735">
    <property type="entry name" value="NAD(P)-binding Rossmann-fold domains"/>
    <property type="match status" value="1"/>
</dbReference>
<dbReference type="FunFam" id="3.40.50.300:FF:000245">
    <property type="entry name" value="C-1-tetrahydrofolate synthase, cytoplasmic"/>
    <property type="match status" value="1"/>
</dbReference>
<keyword evidence="7" id="KW-0547">Nucleotide-binding</keyword>
<comment type="subunit">
    <text evidence="4">Homodimer.</text>
</comment>
<evidence type="ECO:0000259" key="15">
    <source>
        <dbReference type="Pfam" id="PF02882"/>
    </source>
</evidence>
<evidence type="ECO:0000313" key="17">
    <source>
        <dbReference type="Proteomes" id="UP001212411"/>
    </source>
</evidence>
<proteinExistence type="inferred from homology"/>
<evidence type="ECO:0000256" key="6">
    <source>
        <dbReference type="ARBA" id="ARBA00022598"/>
    </source>
</evidence>
<dbReference type="Gene3D" id="3.10.410.10">
    <property type="entry name" value="Formyltetrahydrofolate synthetase, domain 3"/>
    <property type="match status" value="1"/>
</dbReference>
<dbReference type="InterPro" id="IPR027417">
    <property type="entry name" value="P-loop_NTPase"/>
</dbReference>
<sequence length="973" mass="106243">MIVSNLFWSRLVLKNASQVKRKINERLFSHSSFLKAANILDGKQLSRKMQNSVAEEVERLKRMDEKYHPSLAIVQVGKREDSNVYVRMKERAAKKIGIAYKHYAFPDSISQSTLLREVRKLNNDQSVHGILVQLPLPRHLNEKTVTESILAEKDVDGFGAVNIGMLAKNTSTPIHVPCTPMGVMELLHQYSIPIAGKNAVILGRSDIVGNPVSYLLRQENATVTVCHSHTENLPEQIAKADILVAALGKPEFVRGEWLKPGAVVIDVGINAIHHNGKRTLVGDVHYPSVSQVAGYITPVPGGVGPMTVAMLMCNTVKAAELLRNKSILRKVSINEIALKDPVPSDIEITKSQELKKITTVAKELGIHETEIETYGHYKAKVDMKLYERLKHRNDGHYIVVSGITPTPFGEGKSTVVAGLVQAIGHLGKLGIACVRQPSQGPTFGVKGGAAGGGYAQFVPMDDFNLHMTGDIHAVTAANNLLVAALETRMFHESTQSDAALIRRLLPLKDGRRVIPKGLLQRWNKICNNLGHDPSELENVSQELLEKFVRLNIDPETITSNRVLDVNDRFLREIELGLACTEKGRSRKTSFDISVASECMSILALSNDLKDMRHRLTNMVIANDKKGDPVTAGDLGVAGAMAVLLKDAIKPNLMQTLEGTPVLVHAGPFANISIGASSTIADKVGLKLAGTESFENADKAGYVVTEAGFASDMGMEKFFNIKCRSSGLKPSAVVLVATVKALKLHGGGPELKPGAPLPDEYLLENLDLVRRGCANMVQHIRNSQKFNVPVVIAINSFRTDTNKEYEIIRQEALDAGAVDAIPSYQFSKGGQGAIGLAEAVMKACSTPNEGGFKFLYDTKAPIEEKITTIAKEMYGAKGVEFSPLAERRMKDFKRQGYERLPICMAKTQYSLSHDPKLLNVPKDFVVPIRDMRLNAGAGFIYPLTAKIQTIPGLPTAPAYLNINLTDDGEILGLS</sequence>
<dbReference type="Pfam" id="PF00763">
    <property type="entry name" value="THF_DHG_CYH"/>
    <property type="match status" value="1"/>
</dbReference>
<dbReference type="InterPro" id="IPR046346">
    <property type="entry name" value="Aminoacid_DH-like_N_sf"/>
</dbReference>
<keyword evidence="11" id="KW-0560">Oxidoreductase</keyword>
<dbReference type="Proteomes" id="UP001212411">
    <property type="component" value="Chromosome 1"/>
</dbReference>
<dbReference type="InterPro" id="IPR020628">
    <property type="entry name" value="Formate_THF_ligase_CS"/>
</dbReference>
<dbReference type="PROSITE" id="PS00721">
    <property type="entry name" value="FTHFS_1"/>
    <property type="match status" value="1"/>
</dbReference>
<keyword evidence="5" id="KW-0554">One-carbon metabolism</keyword>
<dbReference type="KEGG" id="som:SOMG_00130"/>
<comment type="similarity">
    <text evidence="3">In the C-terminal section; belongs to the formate--tetrahydrofolate ligase family.</text>
</comment>
<dbReference type="GO" id="GO:0004488">
    <property type="term" value="F:methylenetetrahydrofolate dehydrogenase (NADP+) activity"/>
    <property type="evidence" value="ECO:0007669"/>
    <property type="project" value="UniProtKB-EC"/>
</dbReference>
<evidence type="ECO:0000256" key="4">
    <source>
        <dbReference type="ARBA" id="ARBA00011738"/>
    </source>
</evidence>
<dbReference type="PROSITE" id="PS00767">
    <property type="entry name" value="THF_DHG_CYH_2"/>
    <property type="match status" value="1"/>
</dbReference>
<keyword evidence="12" id="KW-0511">Multifunctional enzyme</keyword>
<dbReference type="InterPro" id="IPR036291">
    <property type="entry name" value="NAD(P)-bd_dom_sf"/>
</dbReference>
<dbReference type="InterPro" id="IPR000559">
    <property type="entry name" value="Formate_THF_ligase"/>
</dbReference>
<keyword evidence="9" id="KW-0067">ATP-binding</keyword>
<dbReference type="PRINTS" id="PR00085">
    <property type="entry name" value="THFDHDRGNASE"/>
</dbReference>
<comment type="similarity">
    <text evidence="2">In the N-terminal section; belongs to the tetrahydrofolate dehydrogenase/cyclohydrolase family.</text>
</comment>
<evidence type="ECO:0000256" key="8">
    <source>
        <dbReference type="ARBA" id="ARBA00022801"/>
    </source>
</evidence>
<dbReference type="GeneID" id="80873617"/>
<dbReference type="InterPro" id="IPR020867">
    <property type="entry name" value="THF_DH/CycHdrlase_CS"/>
</dbReference>
<name>A0AAF0AVX4_9SCHI</name>
<dbReference type="FunFam" id="3.40.50.720:FF:000006">
    <property type="entry name" value="Bifunctional protein FolD"/>
    <property type="match status" value="1"/>
</dbReference>
<dbReference type="CDD" id="cd01080">
    <property type="entry name" value="NAD_bind_m-THF_DH_Cyclohyd"/>
    <property type="match status" value="1"/>
</dbReference>
<dbReference type="FunFam" id="3.40.50.10860:FF:000005">
    <property type="entry name" value="C-1-tetrahydrofolate synthase, cytoplasmic, putative"/>
    <property type="match status" value="1"/>
</dbReference>
<dbReference type="CDD" id="cd00477">
    <property type="entry name" value="FTHFS"/>
    <property type="match status" value="1"/>
</dbReference>
<dbReference type="PANTHER" id="PTHR48099:SF5">
    <property type="entry name" value="C-1-TETRAHYDROFOLATE SYNTHASE, CYTOPLASMIC"/>
    <property type="match status" value="1"/>
</dbReference>
<keyword evidence="17" id="KW-1185">Reference proteome</keyword>
<keyword evidence="10" id="KW-0521">NADP</keyword>
<evidence type="ECO:0000256" key="12">
    <source>
        <dbReference type="ARBA" id="ARBA00023268"/>
    </source>
</evidence>
<dbReference type="GO" id="GO:0004329">
    <property type="term" value="F:formate-tetrahydrofolate ligase activity"/>
    <property type="evidence" value="ECO:0007669"/>
    <property type="project" value="InterPro"/>
</dbReference>
<comment type="pathway">
    <text evidence="1">One-carbon metabolism; tetrahydrofolate interconversion.</text>
</comment>
<dbReference type="AlphaFoldDB" id="A0AAF0AVX4"/>